<sequence>MKWNPTLFHKLRMRVFLLTLFAGLTFAAPQGYNYQIELGSSENSIQAIPNEFQILQQQLEPQIIYQEQLPQLEQLTQSFNVPQQSGYQFDDQLLQKAQQQILQYENQLKQSQQQPLHVLSLVEQAPPIETKPVVESPKVEHKAEIVNEPQTQFIIQPKIKNKVPEKDHQPIEEKKVSFQKEFYYLSAPPEEYEPPKDLDKQLAALKKNLRVVFIKAPESNGLENAALQLAQQSANAQTAIYVLTKQHDAAELAQKLQSVQTSTPQRPEVAFIKYRTQEEAEHAQRVIQAQYEALDGPNHINRPDTGVTHNFVGATGTSNGVVPRKSLAVNDKTEIGVAAGALAAALLIADGEADFEAKSKTEAELGPLLLVAPVAVAAAQYDYSPQSGNVGGGVGAGDYTGGVGNAGNGVGAGHDDYSGPVGSNEFDKEFFTFSAPEGEFDDGNAADKIAGALKKNLRVVFIKGPENTGLENAALQLAKSAADERTAIYVLNKQADIGDLANKLNALNKNNKNKPEVHFVKYRTPADAENAQRTIQSQYDSLPGTSSSSNGGAAPVLDFASKAPAGQSSSGNAAGPSNAYIPPQSAYAVIIIMIILFKNKFKVLCCLATAYAASLGYDYERQSGGVGNGGFGGAPSGGFGGDQGFQSGPVGGGDYSAPAPAEFEKEFFTYSAPEGAFDDNSGNQQLGNVKRGLRVIFIKGPENSGLENAALQLAKSAGEQRTAIYVLNKQADIGDLANKLNNLNKNNANKPEVHFVKYRTPADAENAQRAIQGQYEGLGGKSSSHNGGVAPVLDFASKAPVSSHGGYQSSEPANAYLPANKRV</sequence>
<dbReference type="PANTHER" id="PTHR31927:SF2">
    <property type="entry name" value="FI07246P-RELATED"/>
    <property type="match status" value="1"/>
</dbReference>
<feature type="coiled-coil region" evidence="1">
    <location>
        <begin position="87"/>
        <end position="114"/>
    </location>
</feature>
<protein>
    <recommendedName>
        <fullName evidence="4">DUF243 domain-containing protein</fullName>
    </recommendedName>
</protein>
<feature type="region of interest" description="Disordered" evidence="2">
    <location>
        <begin position="801"/>
        <end position="823"/>
    </location>
</feature>
<dbReference type="OrthoDB" id="8067077at2759"/>
<accession>A0A0L0CJQ6</accession>
<evidence type="ECO:0000259" key="4">
    <source>
        <dbReference type="SMART" id="SM00690"/>
    </source>
</evidence>
<dbReference type="GO" id="GO:0040003">
    <property type="term" value="P:chitin-based cuticle development"/>
    <property type="evidence" value="ECO:0007669"/>
    <property type="project" value="TreeGrafter"/>
</dbReference>
<dbReference type="EMBL" id="JRES01000310">
    <property type="protein sequence ID" value="KNC32437.1"/>
    <property type="molecule type" value="Genomic_DNA"/>
</dbReference>
<dbReference type="SMART" id="SM00690">
    <property type="entry name" value="DM5"/>
    <property type="match status" value="3"/>
</dbReference>
<keyword evidence="6" id="KW-1185">Reference proteome</keyword>
<dbReference type="GO" id="GO:0008010">
    <property type="term" value="F:structural constituent of chitin-based larval cuticle"/>
    <property type="evidence" value="ECO:0007669"/>
    <property type="project" value="TreeGrafter"/>
</dbReference>
<dbReference type="Proteomes" id="UP000037069">
    <property type="component" value="Unassembled WGS sequence"/>
</dbReference>
<reference evidence="5 6" key="1">
    <citation type="journal article" date="2015" name="Nat. Commun.">
        <title>Lucilia cuprina genome unlocks parasitic fly biology to underpin future interventions.</title>
        <authorList>
            <person name="Anstead C.A."/>
            <person name="Korhonen P.K."/>
            <person name="Young N.D."/>
            <person name="Hall R.S."/>
            <person name="Jex A.R."/>
            <person name="Murali S.C."/>
            <person name="Hughes D.S."/>
            <person name="Lee S.F."/>
            <person name="Perry T."/>
            <person name="Stroehlein A.J."/>
            <person name="Ansell B.R."/>
            <person name="Breugelmans B."/>
            <person name="Hofmann A."/>
            <person name="Qu J."/>
            <person name="Dugan S."/>
            <person name="Lee S.L."/>
            <person name="Chao H."/>
            <person name="Dinh H."/>
            <person name="Han Y."/>
            <person name="Doddapaneni H.V."/>
            <person name="Worley K.C."/>
            <person name="Muzny D.M."/>
            <person name="Ioannidis P."/>
            <person name="Waterhouse R.M."/>
            <person name="Zdobnov E.M."/>
            <person name="James P.J."/>
            <person name="Bagnall N.H."/>
            <person name="Kotze A.C."/>
            <person name="Gibbs R.A."/>
            <person name="Richards S."/>
            <person name="Batterham P."/>
            <person name="Gasser R.B."/>
        </authorList>
    </citation>
    <scope>NUCLEOTIDE SEQUENCE [LARGE SCALE GENOMIC DNA]</scope>
    <source>
        <strain evidence="5 6">LS</strain>
        <tissue evidence="5">Full body</tissue>
    </source>
</reference>
<gene>
    <name evidence="5" type="ORF">FF38_04967</name>
</gene>
<name>A0A0L0CJQ6_LUCCU</name>
<evidence type="ECO:0000256" key="2">
    <source>
        <dbReference type="SAM" id="MobiDB-lite"/>
    </source>
</evidence>
<dbReference type="GO" id="GO:0062129">
    <property type="term" value="C:chitin-based extracellular matrix"/>
    <property type="evidence" value="ECO:0007669"/>
    <property type="project" value="TreeGrafter"/>
</dbReference>
<proteinExistence type="predicted"/>
<keyword evidence="1" id="KW-0175">Coiled coil</keyword>
<evidence type="ECO:0000256" key="3">
    <source>
        <dbReference type="SAM" id="SignalP"/>
    </source>
</evidence>
<comment type="caution">
    <text evidence="5">The sequence shown here is derived from an EMBL/GenBank/DDBJ whole genome shotgun (WGS) entry which is preliminary data.</text>
</comment>
<feature type="domain" description="DUF243" evidence="4">
    <location>
        <begin position="176"/>
        <end position="277"/>
    </location>
</feature>
<feature type="chain" id="PRO_5005536626" description="DUF243 domain-containing protein" evidence="3">
    <location>
        <begin position="28"/>
        <end position="823"/>
    </location>
</feature>
<dbReference type="PANTHER" id="PTHR31927">
    <property type="entry name" value="FI07246P-RELATED-RELATED"/>
    <property type="match status" value="1"/>
</dbReference>
<feature type="domain" description="DUF243" evidence="4">
    <location>
        <begin position="424"/>
        <end position="525"/>
    </location>
</feature>
<evidence type="ECO:0000313" key="5">
    <source>
        <dbReference type="EMBL" id="KNC32437.1"/>
    </source>
</evidence>
<dbReference type="AlphaFoldDB" id="A0A0L0CJQ6"/>
<feature type="signal peptide" evidence="3">
    <location>
        <begin position="1"/>
        <end position="27"/>
    </location>
</feature>
<organism evidence="5 6">
    <name type="scientific">Lucilia cuprina</name>
    <name type="common">Green bottle fly</name>
    <name type="synonym">Australian sheep blowfly</name>
    <dbReference type="NCBI Taxonomy" id="7375"/>
    <lineage>
        <taxon>Eukaryota</taxon>
        <taxon>Metazoa</taxon>
        <taxon>Ecdysozoa</taxon>
        <taxon>Arthropoda</taxon>
        <taxon>Hexapoda</taxon>
        <taxon>Insecta</taxon>
        <taxon>Pterygota</taxon>
        <taxon>Neoptera</taxon>
        <taxon>Endopterygota</taxon>
        <taxon>Diptera</taxon>
        <taxon>Brachycera</taxon>
        <taxon>Muscomorpha</taxon>
        <taxon>Oestroidea</taxon>
        <taxon>Calliphoridae</taxon>
        <taxon>Luciliinae</taxon>
        <taxon>Lucilia</taxon>
    </lineage>
</organism>
<keyword evidence="3" id="KW-0732">Signal</keyword>
<feature type="domain" description="DUF243" evidence="4">
    <location>
        <begin position="661"/>
        <end position="761"/>
    </location>
</feature>
<dbReference type="Pfam" id="PF03103">
    <property type="entry name" value="DUF243"/>
    <property type="match status" value="3"/>
</dbReference>
<dbReference type="InterPro" id="IPR004145">
    <property type="entry name" value="DUF243"/>
</dbReference>
<evidence type="ECO:0000256" key="1">
    <source>
        <dbReference type="SAM" id="Coils"/>
    </source>
</evidence>
<evidence type="ECO:0000313" key="6">
    <source>
        <dbReference type="Proteomes" id="UP000037069"/>
    </source>
</evidence>